<keyword evidence="2" id="KW-1185">Reference proteome</keyword>
<dbReference type="Proteomes" id="UP001379444">
    <property type="component" value="Chromosome"/>
</dbReference>
<organism evidence="1 2">
    <name type="scientific">Pectobacterium cacticida</name>
    <dbReference type="NCBI Taxonomy" id="69221"/>
    <lineage>
        <taxon>Bacteria</taxon>
        <taxon>Pseudomonadati</taxon>
        <taxon>Pseudomonadota</taxon>
        <taxon>Gammaproteobacteria</taxon>
        <taxon>Enterobacterales</taxon>
        <taxon>Pectobacteriaceae</taxon>
        <taxon>Pectobacterium</taxon>
    </lineage>
</organism>
<name>A0ABZ2G822_9GAMM</name>
<gene>
    <name evidence="1" type="ORF">QNA12_14860</name>
</gene>
<dbReference type="RefSeq" id="WP_264498134.1">
    <property type="nucleotide sequence ID" value="NZ_CP109947.1"/>
</dbReference>
<dbReference type="EMBL" id="CP125967">
    <property type="protein sequence ID" value="WWO37808.1"/>
    <property type="molecule type" value="Genomic_DNA"/>
</dbReference>
<sequence>MTIINLDRSLLISQGRHRACYYHPLMQDKCIKVHLNGERDRETIRELKYYQRIANEVFTIPIVSRYHGTVETNMGRGYIFDLIKDYTGDVSKTLEYYIIDNHRYEKYKMGIGLAWRHMTQWAKQYAIVTMTLKPYNIMYRLHHDDEGELIIIDNLGCANLFPLVYYSKYFARCQLSRRFVDFERLLCERYGLKIFPALPPGITR</sequence>
<evidence type="ECO:0000313" key="2">
    <source>
        <dbReference type="Proteomes" id="UP001379444"/>
    </source>
</evidence>
<dbReference type="InterPro" id="IPR019647">
    <property type="entry name" value="PhoP_reg_network_YrbL"/>
</dbReference>
<accession>A0ABZ2G822</accession>
<evidence type="ECO:0000313" key="1">
    <source>
        <dbReference type="EMBL" id="WWO37808.1"/>
    </source>
</evidence>
<reference evidence="1 2" key="1">
    <citation type="journal article" date="2024" name="Front. Plant Sci.">
        <title>Comprehensive phenomic and genomic studies of the species, Pectobacterium cacticida and proposal for reclassification as Alcorniella cacticida comb. nov.</title>
        <authorList>
            <person name="Jonca J."/>
            <person name="Pirhonen M."/>
            <person name="Waleron M.M."/>
            <person name="Gawor J."/>
            <person name="Mrozik A."/>
            <person name="Smoktunowicz M."/>
            <person name="Waleron K."/>
            <person name="Waleron M."/>
        </authorList>
    </citation>
    <scope>NUCLEOTIDE SEQUENCE [LARGE SCALE GENOMIC DNA]</scope>
    <source>
        <strain evidence="1 2">DPMP6</strain>
    </source>
</reference>
<proteinExistence type="predicted"/>
<dbReference type="InterPro" id="IPR011009">
    <property type="entry name" value="Kinase-like_dom_sf"/>
</dbReference>
<protein>
    <submittedName>
        <fullName evidence="1">YrbL family protein</fullName>
    </submittedName>
</protein>
<dbReference type="Pfam" id="PF10707">
    <property type="entry name" value="YrbL-PhoP_reg"/>
    <property type="match status" value="1"/>
</dbReference>
<dbReference type="SUPFAM" id="SSF56112">
    <property type="entry name" value="Protein kinase-like (PK-like)"/>
    <property type="match status" value="1"/>
</dbReference>